<sequence length="72" mass="8199">MKTIVFKIVDWLPCDEETAQNRTLPCGQITITKNKDGLIDSILTVINSTIIAQCSEDYVLPESTDEYMFEKK</sequence>
<organism evidence="1">
    <name type="scientific">marine sediment metagenome</name>
    <dbReference type="NCBI Taxonomy" id="412755"/>
    <lineage>
        <taxon>unclassified sequences</taxon>
        <taxon>metagenomes</taxon>
        <taxon>ecological metagenomes</taxon>
    </lineage>
</organism>
<gene>
    <name evidence="1" type="ORF">S01H4_41799</name>
</gene>
<evidence type="ECO:0000313" key="1">
    <source>
        <dbReference type="EMBL" id="GAH01993.1"/>
    </source>
</evidence>
<protein>
    <submittedName>
        <fullName evidence="1">Uncharacterized protein</fullName>
    </submittedName>
</protein>
<comment type="caution">
    <text evidence="1">The sequence shown here is derived from an EMBL/GenBank/DDBJ whole genome shotgun (WGS) entry which is preliminary data.</text>
</comment>
<reference evidence="1" key="1">
    <citation type="journal article" date="2014" name="Front. Microbiol.">
        <title>High frequency of phylogenetically diverse reductive dehalogenase-homologous genes in deep subseafloor sedimentary metagenomes.</title>
        <authorList>
            <person name="Kawai M."/>
            <person name="Futagami T."/>
            <person name="Toyoda A."/>
            <person name="Takaki Y."/>
            <person name="Nishi S."/>
            <person name="Hori S."/>
            <person name="Arai W."/>
            <person name="Tsubouchi T."/>
            <person name="Morono Y."/>
            <person name="Uchiyama I."/>
            <person name="Ito T."/>
            <person name="Fujiyama A."/>
            <person name="Inagaki F."/>
            <person name="Takami H."/>
        </authorList>
    </citation>
    <scope>NUCLEOTIDE SEQUENCE</scope>
    <source>
        <strain evidence="1">Expedition CK06-06</strain>
    </source>
</reference>
<name>X1E027_9ZZZZ</name>
<accession>X1E027</accession>
<dbReference type="EMBL" id="BART01022891">
    <property type="protein sequence ID" value="GAH01993.1"/>
    <property type="molecule type" value="Genomic_DNA"/>
</dbReference>
<dbReference type="AlphaFoldDB" id="X1E027"/>
<proteinExistence type="predicted"/>